<dbReference type="GO" id="GO:0004325">
    <property type="term" value="F:ferrochelatase activity"/>
    <property type="evidence" value="ECO:0007669"/>
    <property type="project" value="UniProtKB-UniRule"/>
</dbReference>
<keyword evidence="5 7" id="KW-0627">Porphyrin biosynthesis</keyword>
<comment type="catalytic activity">
    <reaction evidence="7">
        <text>heme b + 2 H(+) = protoporphyrin IX + Fe(2+)</text>
        <dbReference type="Rhea" id="RHEA:22584"/>
        <dbReference type="ChEBI" id="CHEBI:15378"/>
        <dbReference type="ChEBI" id="CHEBI:29033"/>
        <dbReference type="ChEBI" id="CHEBI:57306"/>
        <dbReference type="ChEBI" id="CHEBI:60344"/>
        <dbReference type="EC" id="4.98.1.1"/>
    </reaction>
</comment>
<evidence type="ECO:0000256" key="4">
    <source>
        <dbReference type="ARBA" id="ARBA00023239"/>
    </source>
</evidence>
<dbReference type="Gene3D" id="3.40.50.1400">
    <property type="match status" value="2"/>
</dbReference>
<accession>A0A2P8CXL5</accession>
<dbReference type="SUPFAM" id="SSF53800">
    <property type="entry name" value="Chelatase"/>
    <property type="match status" value="1"/>
</dbReference>
<comment type="similarity">
    <text evidence="1 7 8">Belongs to the ferrochelatase family.</text>
</comment>
<comment type="pathway">
    <text evidence="7">Porphyrin-containing compound metabolism; protoheme biosynthesis; protoheme from protoporphyrin-IX: step 1/1.</text>
</comment>
<keyword evidence="4 7" id="KW-0456">Lyase</keyword>
<keyword evidence="2 7" id="KW-0408">Iron</keyword>
<organism evidence="9 10">
    <name type="scientific">Taibaiella chishuiensis</name>
    <dbReference type="NCBI Taxonomy" id="1434707"/>
    <lineage>
        <taxon>Bacteria</taxon>
        <taxon>Pseudomonadati</taxon>
        <taxon>Bacteroidota</taxon>
        <taxon>Chitinophagia</taxon>
        <taxon>Chitinophagales</taxon>
        <taxon>Chitinophagaceae</taxon>
        <taxon>Taibaiella</taxon>
    </lineage>
</organism>
<reference evidence="9 10" key="1">
    <citation type="submission" date="2018-03" db="EMBL/GenBank/DDBJ databases">
        <title>Genomic Encyclopedia of Type Strains, Phase III (KMG-III): the genomes of soil and plant-associated and newly described type strains.</title>
        <authorList>
            <person name="Whitman W."/>
        </authorList>
    </citation>
    <scope>NUCLEOTIDE SEQUENCE [LARGE SCALE GENOMIC DNA]</scope>
    <source>
        <strain evidence="9 10">CGMCC 1.12700</strain>
    </source>
</reference>
<evidence type="ECO:0000256" key="7">
    <source>
        <dbReference type="HAMAP-Rule" id="MF_00323"/>
    </source>
</evidence>
<dbReference type="InterPro" id="IPR001015">
    <property type="entry name" value="Ferrochelatase"/>
</dbReference>
<dbReference type="GO" id="GO:0006783">
    <property type="term" value="P:heme biosynthetic process"/>
    <property type="evidence" value="ECO:0007669"/>
    <property type="project" value="UniProtKB-UniRule"/>
</dbReference>
<dbReference type="InterPro" id="IPR033659">
    <property type="entry name" value="Ferrochelatase_N"/>
</dbReference>
<evidence type="ECO:0000256" key="3">
    <source>
        <dbReference type="ARBA" id="ARBA00023133"/>
    </source>
</evidence>
<evidence type="ECO:0000256" key="6">
    <source>
        <dbReference type="ARBA" id="ARBA00024536"/>
    </source>
</evidence>
<dbReference type="NCBIfam" id="TIGR00109">
    <property type="entry name" value="hemH"/>
    <property type="match status" value="1"/>
</dbReference>
<keyword evidence="3 7" id="KW-0350">Heme biosynthesis</keyword>
<proteinExistence type="inferred from homology"/>
<evidence type="ECO:0000256" key="5">
    <source>
        <dbReference type="ARBA" id="ARBA00023244"/>
    </source>
</evidence>
<dbReference type="GO" id="GO:0046872">
    <property type="term" value="F:metal ion binding"/>
    <property type="evidence" value="ECO:0007669"/>
    <property type="project" value="UniProtKB-KW"/>
</dbReference>
<feature type="binding site" evidence="7">
    <location>
        <position position="286"/>
    </location>
    <ligand>
        <name>Fe(2+)</name>
        <dbReference type="ChEBI" id="CHEBI:29033"/>
    </ligand>
</feature>
<comment type="subcellular location">
    <subcellularLocation>
        <location evidence="7">Cytoplasm</location>
    </subcellularLocation>
</comment>
<sequence length="331" mass="37951">MNLGSPDSPEVKDVRRYLNEFLMDSRVLDFPAVFRFPLVRGIITPFRAPNSAKAYSKVWRKDGSPLIVLTRQLADAVQQQFDYPVRTAMRYGNPSPRKVFDELLQADPGLKEVILFPLYPHYTMSSYETAVAYARAIHKKYKYPFSLKFVSPFYNHPDYIAALAARIAPYLEQGYDKILFSYHGLPERHMRKDDETISRYQNGAKDTGFVMPAINYQKQCHETTRLVAEKLSLPENRYETTFQSRLKQAGNEWIKPYTAPRLETLPADGVKKLLVVCPAFINDCLETLEEIAMEGKHAFESAGGEELVYIPCLNDSKPWTDTVVAWVKAML</sequence>
<dbReference type="AlphaFoldDB" id="A0A2P8CXL5"/>
<evidence type="ECO:0000256" key="2">
    <source>
        <dbReference type="ARBA" id="ARBA00023004"/>
    </source>
</evidence>
<dbReference type="Proteomes" id="UP000240572">
    <property type="component" value="Unassembled WGS sequence"/>
</dbReference>
<dbReference type="GO" id="GO:0005737">
    <property type="term" value="C:cytoplasm"/>
    <property type="evidence" value="ECO:0007669"/>
    <property type="project" value="UniProtKB-SubCell"/>
</dbReference>
<dbReference type="UniPathway" id="UPA00252">
    <property type="reaction ID" value="UER00325"/>
</dbReference>
<feature type="binding site" evidence="7">
    <location>
        <position position="183"/>
    </location>
    <ligand>
        <name>Fe(2+)</name>
        <dbReference type="ChEBI" id="CHEBI:29033"/>
    </ligand>
</feature>
<evidence type="ECO:0000313" key="9">
    <source>
        <dbReference type="EMBL" id="PSK89712.1"/>
    </source>
</evidence>
<keyword evidence="7" id="KW-0963">Cytoplasm</keyword>
<gene>
    <name evidence="7" type="primary">hemH</name>
    <name evidence="9" type="ORF">B0I18_11011</name>
</gene>
<dbReference type="CDD" id="cd03411">
    <property type="entry name" value="Ferrochelatase_N"/>
    <property type="match status" value="1"/>
</dbReference>
<comment type="function">
    <text evidence="7">Catalyzes the ferrous insertion into protoporphyrin IX.</text>
</comment>
<comment type="caution">
    <text evidence="9">The sequence shown here is derived from an EMBL/GenBank/DDBJ whole genome shotgun (WGS) entry which is preliminary data.</text>
</comment>
<keyword evidence="7" id="KW-0479">Metal-binding</keyword>
<dbReference type="PANTHER" id="PTHR11108">
    <property type="entry name" value="FERROCHELATASE"/>
    <property type="match status" value="1"/>
</dbReference>
<protein>
    <recommendedName>
        <fullName evidence="7">Ferrochelatase</fullName>
        <ecNumber evidence="7">4.98.1.1</ecNumber>
    </recommendedName>
    <alternativeName>
        <fullName evidence="7">Heme synthase</fullName>
    </alternativeName>
    <alternativeName>
        <fullName evidence="7">Protoheme ferro-lyase</fullName>
    </alternativeName>
</protein>
<dbReference type="EC" id="4.98.1.1" evidence="7"/>
<evidence type="ECO:0000256" key="8">
    <source>
        <dbReference type="RuleBase" id="RU004185"/>
    </source>
</evidence>
<evidence type="ECO:0000256" key="1">
    <source>
        <dbReference type="ARBA" id="ARBA00007718"/>
    </source>
</evidence>
<dbReference type="HAMAP" id="MF_00323">
    <property type="entry name" value="Ferrochelatase"/>
    <property type="match status" value="1"/>
</dbReference>
<keyword evidence="10" id="KW-1185">Reference proteome</keyword>
<dbReference type="Pfam" id="PF00762">
    <property type="entry name" value="Ferrochelatase"/>
    <property type="match status" value="1"/>
</dbReference>
<dbReference type="InterPro" id="IPR033644">
    <property type="entry name" value="Ferrochelatase_C"/>
</dbReference>
<evidence type="ECO:0000313" key="10">
    <source>
        <dbReference type="Proteomes" id="UP000240572"/>
    </source>
</evidence>
<name>A0A2P8CXL5_9BACT</name>
<comment type="catalytic activity">
    <reaction evidence="6">
        <text>Fe-coproporphyrin III + 2 H(+) = coproporphyrin III + Fe(2+)</text>
        <dbReference type="Rhea" id="RHEA:49572"/>
        <dbReference type="ChEBI" id="CHEBI:15378"/>
        <dbReference type="ChEBI" id="CHEBI:29033"/>
        <dbReference type="ChEBI" id="CHEBI:68438"/>
        <dbReference type="ChEBI" id="CHEBI:131725"/>
        <dbReference type="EC" id="4.99.1.9"/>
    </reaction>
    <physiologicalReaction direction="right-to-left" evidence="6">
        <dbReference type="Rhea" id="RHEA:49574"/>
    </physiologicalReaction>
</comment>
<dbReference type="EMBL" id="PYGD01000010">
    <property type="protein sequence ID" value="PSK89712.1"/>
    <property type="molecule type" value="Genomic_DNA"/>
</dbReference>
<dbReference type="PANTHER" id="PTHR11108:SF1">
    <property type="entry name" value="FERROCHELATASE, MITOCHONDRIAL"/>
    <property type="match status" value="1"/>
</dbReference>
<dbReference type="CDD" id="cd00419">
    <property type="entry name" value="Ferrochelatase_C"/>
    <property type="match status" value="1"/>
</dbReference>